<evidence type="ECO:0000256" key="1">
    <source>
        <dbReference type="SAM" id="MobiDB-lite"/>
    </source>
</evidence>
<dbReference type="Proteomes" id="UP001164403">
    <property type="component" value="Segment"/>
</dbReference>
<protein>
    <recommendedName>
        <fullName evidence="4">SsDNA binding protein</fullName>
    </recommendedName>
</protein>
<evidence type="ECO:0000313" key="2">
    <source>
        <dbReference type="EMBL" id="UYE93684.1"/>
    </source>
</evidence>
<organism evidence="2 3">
    <name type="scientific">Klebsiella phage mfs</name>
    <dbReference type="NCBI Taxonomy" id="2985561"/>
    <lineage>
        <taxon>Viruses</taxon>
        <taxon>Duplodnaviria</taxon>
        <taxon>Heunggongvirae</taxon>
        <taxon>Uroviricota</taxon>
        <taxon>Caudoviricetes</taxon>
        <taxon>Drexlerviridae</taxon>
        <taxon>Webervirus</taxon>
        <taxon>Webervirus mfs</taxon>
    </lineage>
</organism>
<keyword evidence="3" id="KW-1185">Reference proteome</keyword>
<proteinExistence type="predicted"/>
<feature type="region of interest" description="Disordered" evidence="1">
    <location>
        <begin position="108"/>
        <end position="136"/>
    </location>
</feature>
<feature type="compositionally biased region" description="Gly residues" evidence="1">
    <location>
        <begin position="113"/>
        <end position="123"/>
    </location>
</feature>
<evidence type="ECO:0000313" key="3">
    <source>
        <dbReference type="Proteomes" id="UP001164403"/>
    </source>
</evidence>
<evidence type="ECO:0008006" key="4">
    <source>
        <dbReference type="Google" id="ProtNLM"/>
    </source>
</evidence>
<accession>A0A9X9JWM4</accession>
<dbReference type="EMBL" id="OP611406">
    <property type="protein sequence ID" value="UYE93684.1"/>
    <property type="molecule type" value="Genomic_DNA"/>
</dbReference>
<reference evidence="2" key="1">
    <citation type="submission" date="2022-10" db="EMBL/GenBank/DDBJ databases">
        <authorList>
            <person name="Hossain D.M.M."/>
            <person name="Khan F."/>
            <person name="Bhuiyan M.S.S."/>
            <person name="Tabassum S.N."/>
            <person name="Rahman A."/>
            <person name="Sadique A."/>
            <person name="Hossain M.S.A."/>
        </authorList>
    </citation>
    <scope>NUCLEOTIDE SEQUENCE</scope>
</reference>
<name>A0A9X9JWM4_9CAUD</name>
<gene>
    <name evidence="2" type="ORF">EEPDABAO_00093</name>
</gene>
<sequence length="232" mass="26661">MHVVTGVIRKAPYVKEGSNNNGPWKMYAVDLSERMKIRNRDGQDETVYTNYRAVFFAKESMIAWYDEALQVDKVISVTCRTLQIVNREHNGATYSHNEMIMPQLEFSQREPTQGGGNQQGGWGQPQQPKPQHNNRSRKAVVVIRAWISMMISRSDLTTKGAARLLFIASLMLLSALLNQPKEVLKWHYTDKAKPRWTQTASSPGLALSGNQRLRSFAQALRSCFYRPRFKWR</sequence>